<accession>A0A9X3YJK1</accession>
<evidence type="ECO:0000256" key="1">
    <source>
        <dbReference type="SAM" id="Phobius"/>
    </source>
</evidence>
<sequence>MALWDPKKKTSRRLFSTRHLIEREHTKSSWRELRVVLVLAAIVVPFAWWIHGPPRLVFADGSTWPARKDATPLPAHAADAPVARPAATRTVAATAERMPVAAAPAAAPPAFGGRLAELERRALAGDGKAALQLARALLECRSYVPISDAAVEDNVIDGLASVDAAPTALDGTPIAPVEILEAIRARVAERRAVCEGIGPGDLANVDGRAGLSWLIRAADAGETAAMVAYARHAFAGYDTFDPHAPQIVAEVPRVRDYLSRALALGDPAALGAYGDAYSLGIVFDADPLAAYAYYYAYVQVDSPDARMYDAVLVNLERALASGDIAQARERGLAMFAACCGPSSKP</sequence>
<proteinExistence type="predicted"/>
<dbReference type="RefSeq" id="WP_263543209.1">
    <property type="nucleotide sequence ID" value="NZ_JAOVZO020000003.1"/>
</dbReference>
<feature type="transmembrane region" description="Helical" evidence="1">
    <location>
        <begin position="33"/>
        <end position="50"/>
    </location>
</feature>
<evidence type="ECO:0000313" key="3">
    <source>
        <dbReference type="Proteomes" id="UP001139971"/>
    </source>
</evidence>
<name>A0A9X3YJK1_9GAMM</name>
<dbReference type="Gene3D" id="1.25.40.10">
    <property type="entry name" value="Tetratricopeptide repeat domain"/>
    <property type="match status" value="1"/>
</dbReference>
<comment type="caution">
    <text evidence="2">The sequence shown here is derived from an EMBL/GenBank/DDBJ whole genome shotgun (WGS) entry which is preliminary data.</text>
</comment>
<reference evidence="2" key="1">
    <citation type="submission" date="2023-02" db="EMBL/GenBank/DDBJ databases">
        <title>Tahibacter soli sp. nov. isolated from soil.</title>
        <authorList>
            <person name="Baek J.H."/>
            <person name="Lee J.K."/>
            <person name="Choi D.G."/>
            <person name="Jeon C.O."/>
        </authorList>
    </citation>
    <scope>NUCLEOTIDE SEQUENCE</scope>
    <source>
        <strain evidence="2">BL</strain>
    </source>
</reference>
<keyword evidence="3" id="KW-1185">Reference proteome</keyword>
<evidence type="ECO:0000313" key="2">
    <source>
        <dbReference type="EMBL" id="MDC8011943.1"/>
    </source>
</evidence>
<keyword evidence="1" id="KW-0472">Membrane</keyword>
<keyword evidence="1" id="KW-1133">Transmembrane helix</keyword>
<dbReference type="InterPro" id="IPR011990">
    <property type="entry name" value="TPR-like_helical_dom_sf"/>
</dbReference>
<dbReference type="AlphaFoldDB" id="A0A9X3YJK1"/>
<keyword evidence="1" id="KW-0812">Transmembrane</keyword>
<dbReference type="Proteomes" id="UP001139971">
    <property type="component" value="Unassembled WGS sequence"/>
</dbReference>
<dbReference type="SUPFAM" id="SSF81901">
    <property type="entry name" value="HCP-like"/>
    <property type="match status" value="1"/>
</dbReference>
<protein>
    <submittedName>
        <fullName evidence="2">Uncharacterized protein</fullName>
    </submittedName>
</protein>
<gene>
    <name evidence="2" type="ORF">OD750_005210</name>
</gene>
<dbReference type="EMBL" id="JAOVZO020000003">
    <property type="protein sequence ID" value="MDC8011943.1"/>
    <property type="molecule type" value="Genomic_DNA"/>
</dbReference>
<organism evidence="2 3">
    <name type="scientific">Tahibacter soli</name>
    <dbReference type="NCBI Taxonomy" id="2983605"/>
    <lineage>
        <taxon>Bacteria</taxon>
        <taxon>Pseudomonadati</taxon>
        <taxon>Pseudomonadota</taxon>
        <taxon>Gammaproteobacteria</taxon>
        <taxon>Lysobacterales</taxon>
        <taxon>Rhodanobacteraceae</taxon>
        <taxon>Tahibacter</taxon>
    </lineage>
</organism>